<dbReference type="Proteomes" id="UP000186132">
    <property type="component" value="Unassembled WGS sequence"/>
</dbReference>
<keyword evidence="9" id="KW-1185">Reference proteome</keyword>
<dbReference type="GO" id="GO:0030170">
    <property type="term" value="F:pyridoxal phosphate binding"/>
    <property type="evidence" value="ECO:0007669"/>
    <property type="project" value="InterPro"/>
</dbReference>
<dbReference type="InterPro" id="IPR015422">
    <property type="entry name" value="PyrdxlP-dep_Trfase_small"/>
</dbReference>
<dbReference type="GO" id="GO:0004058">
    <property type="term" value="F:aromatic-L-amino-acid decarboxylase activity"/>
    <property type="evidence" value="ECO:0007669"/>
    <property type="project" value="UniProtKB-ARBA"/>
</dbReference>
<dbReference type="InterPro" id="IPR010977">
    <property type="entry name" value="Aromatic_deC"/>
</dbReference>
<dbReference type="InterPro" id="IPR015424">
    <property type="entry name" value="PyrdxlP-dep_Trfase"/>
</dbReference>
<dbReference type="PANTHER" id="PTHR11999:SF70">
    <property type="entry name" value="MIP05841P"/>
    <property type="match status" value="1"/>
</dbReference>
<evidence type="ECO:0000256" key="2">
    <source>
        <dbReference type="ARBA" id="ARBA00009533"/>
    </source>
</evidence>
<evidence type="ECO:0000256" key="6">
    <source>
        <dbReference type="PIRSR" id="PIRSR602129-50"/>
    </source>
</evidence>
<dbReference type="Pfam" id="PF00282">
    <property type="entry name" value="Pyridoxal_deC"/>
    <property type="match status" value="1"/>
</dbReference>
<evidence type="ECO:0000256" key="7">
    <source>
        <dbReference type="RuleBase" id="RU000382"/>
    </source>
</evidence>
<comment type="similarity">
    <text evidence="2 7">Belongs to the group II decarboxylase family.</text>
</comment>
<feature type="modified residue" description="N6-(pyridoxal phosphate)lysine" evidence="6">
    <location>
        <position position="288"/>
    </location>
</feature>
<sequence>MHRFTADEEHLSQVLAQLCLDRLAMQAPLDRPRTPEELEKRAGQTVTAAGIGHAEATRVWSEVLGPACLSVDNPRYLSFIPSAPTKAAAAFDMLVGATSMYSGSWLEGGGAVYAENQALRWLADLAGLPAQAGGAFVQGGTIGNLSALVAARESALHRRGTRPARWAVCITEQTHSSVEHALRIVMDVDVVVVPGDARGRMTGTALRDTVAGLDETTRDGIFAVVATAGTTNLGIVDDIAGVGDVAREHGWWLHVDGAYGGAGLAAPSVRPLFAGTEHADSFIVDPHKWLFAPFDSCALIYRDPVQARAAHTQHASYLDPVNVEGEWNPSDFAIQLTRRARGLPFWFSLAVHGTAAYADAIERTIAVARAGAEVIRSREHVRLLLEPELSVVVFERVGWEAGDYARWSSRILDEQVGFVTPTKHQGRVCTRFAIVNPETTVADLELLVDSMADPLG</sequence>
<dbReference type="InterPro" id="IPR015421">
    <property type="entry name" value="PyrdxlP-dep_Trfase_major"/>
</dbReference>
<evidence type="ECO:0000256" key="5">
    <source>
        <dbReference type="ARBA" id="ARBA00023239"/>
    </source>
</evidence>
<dbReference type="AlphaFoldDB" id="A0A1M5RLD5"/>
<comment type="cofactor">
    <cofactor evidence="1 6 7">
        <name>pyridoxal 5'-phosphate</name>
        <dbReference type="ChEBI" id="CHEBI:597326"/>
    </cofactor>
</comment>
<organism evidence="8 9">
    <name type="scientific">Jatrophihabitans endophyticus</name>
    <dbReference type="NCBI Taxonomy" id="1206085"/>
    <lineage>
        <taxon>Bacteria</taxon>
        <taxon>Bacillati</taxon>
        <taxon>Actinomycetota</taxon>
        <taxon>Actinomycetes</taxon>
        <taxon>Jatrophihabitantales</taxon>
        <taxon>Jatrophihabitantaceae</taxon>
        <taxon>Jatrophihabitans</taxon>
    </lineage>
</organism>
<proteinExistence type="inferred from homology"/>
<dbReference type="PANTHER" id="PTHR11999">
    <property type="entry name" value="GROUP II PYRIDOXAL-5-PHOSPHATE DECARBOXYLASE"/>
    <property type="match status" value="1"/>
</dbReference>
<dbReference type="GO" id="GO:0019752">
    <property type="term" value="P:carboxylic acid metabolic process"/>
    <property type="evidence" value="ECO:0007669"/>
    <property type="project" value="InterPro"/>
</dbReference>
<keyword evidence="5 7" id="KW-0456">Lyase</keyword>
<dbReference type="STRING" id="1206085.SAMN05443575_3582"/>
<accession>A0A1M5RLD5</accession>
<evidence type="ECO:0000256" key="1">
    <source>
        <dbReference type="ARBA" id="ARBA00001933"/>
    </source>
</evidence>
<gene>
    <name evidence="8" type="ORF">SAMN05443575_3582</name>
</gene>
<dbReference type="InterPro" id="IPR002129">
    <property type="entry name" value="PyrdxlP-dep_de-COase"/>
</dbReference>
<dbReference type="EMBL" id="FQVU01000005">
    <property type="protein sequence ID" value="SHH27031.1"/>
    <property type="molecule type" value="Genomic_DNA"/>
</dbReference>
<keyword evidence="4 6" id="KW-0663">Pyridoxal phosphate</keyword>
<name>A0A1M5RLD5_9ACTN</name>
<protein>
    <submittedName>
        <fullName evidence="8">Glutamate or tyrosine decarboxylase</fullName>
    </submittedName>
</protein>
<dbReference type="RefSeq" id="WP_073391767.1">
    <property type="nucleotide sequence ID" value="NZ_FQVU01000005.1"/>
</dbReference>
<evidence type="ECO:0000256" key="4">
    <source>
        <dbReference type="ARBA" id="ARBA00022898"/>
    </source>
</evidence>
<dbReference type="Gene3D" id="3.90.1150.10">
    <property type="entry name" value="Aspartate Aminotransferase, domain 1"/>
    <property type="match status" value="1"/>
</dbReference>
<dbReference type="Gene3D" id="3.40.640.10">
    <property type="entry name" value="Type I PLP-dependent aspartate aminotransferase-like (Major domain)"/>
    <property type="match status" value="1"/>
</dbReference>
<keyword evidence="3" id="KW-0210">Decarboxylase</keyword>
<evidence type="ECO:0000256" key="3">
    <source>
        <dbReference type="ARBA" id="ARBA00022793"/>
    </source>
</evidence>
<evidence type="ECO:0000313" key="9">
    <source>
        <dbReference type="Proteomes" id="UP000186132"/>
    </source>
</evidence>
<evidence type="ECO:0000313" key="8">
    <source>
        <dbReference type="EMBL" id="SHH27031.1"/>
    </source>
</evidence>
<dbReference type="SUPFAM" id="SSF53383">
    <property type="entry name" value="PLP-dependent transferases"/>
    <property type="match status" value="1"/>
</dbReference>
<reference evidence="8 9" key="1">
    <citation type="submission" date="2016-11" db="EMBL/GenBank/DDBJ databases">
        <authorList>
            <person name="Jaros S."/>
            <person name="Januszkiewicz K."/>
            <person name="Wedrychowicz H."/>
        </authorList>
    </citation>
    <scope>NUCLEOTIDE SEQUENCE [LARGE SCALE GENOMIC DNA]</scope>
    <source>
        <strain evidence="8 9">DSM 45627</strain>
    </source>
</reference>